<dbReference type="EC" id="3.4.23.43" evidence="15 18"/>
<feature type="domain" description="Prepilin peptidase A24 N-terminal" evidence="21">
    <location>
        <begin position="22"/>
        <end position="128"/>
    </location>
</feature>
<dbReference type="PANTHER" id="PTHR30487">
    <property type="entry name" value="TYPE 4 PREPILIN-LIKE PROTEINS LEADER PEPTIDE-PROCESSING ENZYME"/>
    <property type="match status" value="1"/>
</dbReference>
<feature type="transmembrane region" description="Helical" evidence="19">
    <location>
        <begin position="162"/>
        <end position="179"/>
    </location>
</feature>
<gene>
    <name evidence="22" type="ORF">DIZ80_14555</name>
</gene>
<dbReference type="AlphaFoldDB" id="A0A370D9X3"/>
<sequence length="290" mass="32256">MQNTLIEFQNNPWLFFTTVTLISLSVGSFLNVVIYRLPVMMQNEWRTDCKNFLELEPDKKTPEIFNLSKPDSSCPNCGHKIRAWENIPVISYMVLGGKCSSCKTHISIQYPVIEIVTALLSVLIAIKFGVSGETFFGLIFTWALVSLTVIDAKTQLLPDDITLPLLWLGILVNTSGLYTDLESSVFGAIAGYLILWSIYKLFKLVTGKEGMGYGDFKLLAALGAWMGWVMLPQIILLSSLVGAVIGISMIMIRKHDKGVPIPFGPYLAIAGWIAFVWGAEINQLWLNIQA</sequence>
<dbReference type="Pfam" id="PF06750">
    <property type="entry name" value="A24_N_bact"/>
    <property type="match status" value="1"/>
</dbReference>
<evidence type="ECO:0000256" key="10">
    <source>
        <dbReference type="ARBA" id="ARBA00022801"/>
    </source>
</evidence>
<evidence type="ECO:0000256" key="17">
    <source>
        <dbReference type="RuleBase" id="RU003793"/>
    </source>
</evidence>
<dbReference type="GO" id="GO:0008168">
    <property type="term" value="F:methyltransferase activity"/>
    <property type="evidence" value="ECO:0007669"/>
    <property type="project" value="UniProtKB-KW"/>
</dbReference>
<dbReference type="GO" id="GO:0006465">
    <property type="term" value="P:signal peptide processing"/>
    <property type="evidence" value="ECO:0007669"/>
    <property type="project" value="TreeGrafter"/>
</dbReference>
<keyword evidence="23" id="KW-1185">Reference proteome</keyword>
<keyword evidence="5 18" id="KW-0489">Methyltransferase</keyword>
<evidence type="ECO:0000256" key="7">
    <source>
        <dbReference type="ARBA" id="ARBA00022679"/>
    </source>
</evidence>
<protein>
    <recommendedName>
        <fullName evidence="16 18">Prepilin leader peptidase/N-methyltransferase</fullName>
        <ecNumber evidence="18">2.1.1.-</ecNumber>
        <ecNumber evidence="15 18">3.4.23.43</ecNumber>
    </recommendedName>
</protein>
<dbReference type="InterPro" id="IPR010627">
    <property type="entry name" value="Prepilin_pept_A24_N"/>
</dbReference>
<evidence type="ECO:0000256" key="11">
    <source>
        <dbReference type="ARBA" id="ARBA00022989"/>
    </source>
</evidence>
<keyword evidence="11 19" id="KW-1133">Transmembrane helix</keyword>
<keyword evidence="13 18" id="KW-0511">Multifunctional enzyme</keyword>
<feature type="transmembrane region" description="Helical" evidence="19">
    <location>
        <begin position="234"/>
        <end position="252"/>
    </location>
</feature>
<keyword evidence="12 19" id="KW-0472">Membrane</keyword>
<comment type="similarity">
    <text evidence="2 17">Belongs to the peptidase A24 family.</text>
</comment>
<comment type="function">
    <text evidence="18">Plays an essential role in type IV pili and type II pseudopili formation by proteolytically removing the leader sequence from substrate proteins and subsequently monomethylating the alpha-amino group of the newly exposed N-terminal phenylalanine.</text>
</comment>
<evidence type="ECO:0000256" key="3">
    <source>
        <dbReference type="ARBA" id="ARBA00022475"/>
    </source>
</evidence>
<name>A0A370D9X3_9GAMM</name>
<dbReference type="GO" id="GO:0005886">
    <property type="term" value="C:plasma membrane"/>
    <property type="evidence" value="ECO:0007669"/>
    <property type="project" value="UniProtKB-SubCell"/>
</dbReference>
<keyword evidence="6 18" id="KW-0645">Protease</keyword>
<dbReference type="EMBL" id="QFXC01000013">
    <property type="protein sequence ID" value="RDH81698.1"/>
    <property type="molecule type" value="Genomic_DNA"/>
</dbReference>
<evidence type="ECO:0000256" key="18">
    <source>
        <dbReference type="RuleBase" id="RU003794"/>
    </source>
</evidence>
<evidence type="ECO:0000256" key="5">
    <source>
        <dbReference type="ARBA" id="ARBA00022603"/>
    </source>
</evidence>
<feature type="transmembrane region" description="Helical" evidence="19">
    <location>
        <begin position="12"/>
        <end position="37"/>
    </location>
</feature>
<feature type="transmembrane region" description="Helical" evidence="19">
    <location>
        <begin position="185"/>
        <end position="202"/>
    </location>
</feature>
<keyword evidence="7 18" id="KW-0808">Transferase</keyword>
<keyword evidence="4" id="KW-0997">Cell inner membrane</keyword>
<keyword evidence="10 18" id="KW-0378">Hydrolase</keyword>
<feature type="transmembrane region" description="Helical" evidence="19">
    <location>
        <begin position="259"/>
        <end position="279"/>
    </location>
</feature>
<dbReference type="PANTHER" id="PTHR30487:SF0">
    <property type="entry name" value="PREPILIN LEADER PEPTIDASE_N-METHYLTRANSFERASE-RELATED"/>
    <property type="match status" value="1"/>
</dbReference>
<comment type="catalytic activity">
    <reaction evidence="14 18">
        <text>Typically cleaves a -Gly-|-Phe- bond to release an N-terminal, basic peptide of 5-8 residues from type IV prepilin, and then N-methylates the new N-terminal amino group, the methyl donor being S-adenosyl-L-methionine.</text>
        <dbReference type="EC" id="3.4.23.43"/>
    </reaction>
</comment>
<evidence type="ECO:0000256" key="8">
    <source>
        <dbReference type="ARBA" id="ARBA00022691"/>
    </source>
</evidence>
<keyword evidence="9 18" id="KW-0812">Transmembrane</keyword>
<evidence type="ECO:0000256" key="4">
    <source>
        <dbReference type="ARBA" id="ARBA00022519"/>
    </source>
</evidence>
<dbReference type="InterPro" id="IPR014032">
    <property type="entry name" value="Peptidase_A24A_bac"/>
</dbReference>
<dbReference type="InterPro" id="IPR050882">
    <property type="entry name" value="Prepilin_peptidase/N-MTase"/>
</dbReference>
<feature type="domain" description="Prepilin type IV endopeptidase peptidase" evidence="20">
    <location>
        <begin position="138"/>
        <end position="247"/>
    </location>
</feature>
<evidence type="ECO:0000256" key="15">
    <source>
        <dbReference type="ARBA" id="ARBA00067082"/>
    </source>
</evidence>
<evidence type="ECO:0000259" key="20">
    <source>
        <dbReference type="Pfam" id="PF01478"/>
    </source>
</evidence>
<dbReference type="GO" id="GO:0032259">
    <property type="term" value="P:methylation"/>
    <property type="evidence" value="ECO:0007669"/>
    <property type="project" value="UniProtKB-KW"/>
</dbReference>
<accession>A0A370D9X3</accession>
<evidence type="ECO:0000256" key="1">
    <source>
        <dbReference type="ARBA" id="ARBA00004429"/>
    </source>
</evidence>
<dbReference type="PRINTS" id="PR00864">
    <property type="entry name" value="PREPILNPTASE"/>
</dbReference>
<dbReference type="InterPro" id="IPR000045">
    <property type="entry name" value="Prepilin_IV_endopep_pep"/>
</dbReference>
<evidence type="ECO:0000256" key="6">
    <source>
        <dbReference type="ARBA" id="ARBA00022670"/>
    </source>
</evidence>
<organism evidence="22 23">
    <name type="scientific">endosymbiont of Galathealinum brachiosum</name>
    <dbReference type="NCBI Taxonomy" id="2200906"/>
    <lineage>
        <taxon>Bacteria</taxon>
        <taxon>Pseudomonadati</taxon>
        <taxon>Pseudomonadota</taxon>
        <taxon>Gammaproteobacteria</taxon>
        <taxon>sulfur-oxidizing symbionts</taxon>
    </lineage>
</organism>
<evidence type="ECO:0000256" key="12">
    <source>
        <dbReference type="ARBA" id="ARBA00023136"/>
    </source>
</evidence>
<dbReference type="EC" id="2.1.1.-" evidence="18"/>
<evidence type="ECO:0000256" key="16">
    <source>
        <dbReference type="ARBA" id="ARBA00071870"/>
    </source>
</evidence>
<dbReference type="FunFam" id="1.20.120.1220:FF:000001">
    <property type="entry name" value="Type 4 prepilin-like proteins leader peptide-processing enzyme"/>
    <property type="match status" value="1"/>
</dbReference>
<dbReference type="Pfam" id="PF01478">
    <property type="entry name" value="Peptidase_A24"/>
    <property type="match status" value="1"/>
</dbReference>
<dbReference type="Gene3D" id="1.20.120.1220">
    <property type="match status" value="1"/>
</dbReference>
<proteinExistence type="inferred from homology"/>
<evidence type="ECO:0000313" key="23">
    <source>
        <dbReference type="Proteomes" id="UP000254266"/>
    </source>
</evidence>
<evidence type="ECO:0000256" key="9">
    <source>
        <dbReference type="ARBA" id="ARBA00022692"/>
    </source>
</evidence>
<reference evidence="22 23" key="1">
    <citation type="journal article" date="2018" name="ISME J.">
        <title>Endosymbiont genomes yield clues of tubeworm success.</title>
        <authorList>
            <person name="Li Y."/>
            <person name="Liles M.R."/>
            <person name="Halanych K.M."/>
        </authorList>
    </citation>
    <scope>NUCLEOTIDE SEQUENCE [LARGE SCALE GENOMIC DNA]</scope>
    <source>
        <strain evidence="22">A1464</strain>
    </source>
</reference>
<evidence type="ECO:0000313" key="22">
    <source>
        <dbReference type="EMBL" id="RDH81698.1"/>
    </source>
</evidence>
<keyword evidence="3" id="KW-1003">Cell membrane</keyword>
<evidence type="ECO:0000256" key="13">
    <source>
        <dbReference type="ARBA" id="ARBA00023268"/>
    </source>
</evidence>
<comment type="caution">
    <text evidence="22">The sequence shown here is derived from an EMBL/GenBank/DDBJ whole genome shotgun (WGS) entry which is preliminary data.</text>
</comment>
<evidence type="ECO:0000256" key="14">
    <source>
        <dbReference type="ARBA" id="ARBA00050401"/>
    </source>
</evidence>
<comment type="subcellular location">
    <subcellularLocation>
        <location evidence="1">Cell inner membrane</location>
        <topology evidence="1">Multi-pass membrane protein</topology>
    </subcellularLocation>
    <subcellularLocation>
        <location evidence="18">Cell membrane</location>
        <topology evidence="18">Multi-pass membrane protein</topology>
    </subcellularLocation>
</comment>
<keyword evidence="8" id="KW-0949">S-adenosyl-L-methionine</keyword>
<dbReference type="GO" id="GO:0004190">
    <property type="term" value="F:aspartic-type endopeptidase activity"/>
    <property type="evidence" value="ECO:0007669"/>
    <property type="project" value="UniProtKB-EC"/>
</dbReference>
<evidence type="ECO:0000259" key="21">
    <source>
        <dbReference type="Pfam" id="PF06750"/>
    </source>
</evidence>
<evidence type="ECO:0000256" key="2">
    <source>
        <dbReference type="ARBA" id="ARBA00005801"/>
    </source>
</evidence>
<dbReference type="Proteomes" id="UP000254266">
    <property type="component" value="Unassembled WGS sequence"/>
</dbReference>
<evidence type="ECO:0000256" key="19">
    <source>
        <dbReference type="SAM" id="Phobius"/>
    </source>
</evidence>